<dbReference type="InterPro" id="IPR018456">
    <property type="entry name" value="PTR2_symporter_CS"/>
</dbReference>
<keyword evidence="4 7" id="KW-1133">Transmembrane helix</keyword>
<evidence type="ECO:0000256" key="5">
    <source>
        <dbReference type="ARBA" id="ARBA00023136"/>
    </source>
</evidence>
<dbReference type="PROSITE" id="PS01023">
    <property type="entry name" value="PTR2_2"/>
    <property type="match status" value="1"/>
</dbReference>
<reference evidence="8 9" key="1">
    <citation type="submission" date="2021-03" db="EMBL/GenBank/DDBJ databases">
        <authorList>
            <person name="King G.J."/>
            <person name="Bancroft I."/>
            <person name="Baten A."/>
            <person name="Bloomfield J."/>
            <person name="Borpatragohain P."/>
            <person name="He Z."/>
            <person name="Irish N."/>
            <person name="Irwin J."/>
            <person name="Liu K."/>
            <person name="Mauleon R.P."/>
            <person name="Moore J."/>
            <person name="Morris R."/>
            <person name="Ostergaard L."/>
            <person name="Wang B."/>
            <person name="Wells R."/>
        </authorList>
    </citation>
    <scope>NUCLEOTIDE SEQUENCE [LARGE SCALE GENOMIC DNA]</scope>
    <source>
        <strain evidence="8">R-o-18</strain>
        <tissue evidence="8">Leaf</tissue>
    </source>
</reference>
<keyword evidence="3 6" id="KW-0812">Transmembrane</keyword>
<evidence type="ECO:0000256" key="1">
    <source>
        <dbReference type="ARBA" id="ARBA00004141"/>
    </source>
</evidence>
<evidence type="ECO:0000256" key="4">
    <source>
        <dbReference type="ARBA" id="ARBA00022989"/>
    </source>
</evidence>
<protein>
    <recommendedName>
        <fullName evidence="10">Major facilitator superfamily (MFS) profile domain-containing protein</fullName>
    </recommendedName>
</protein>
<proteinExistence type="inferred from homology"/>
<evidence type="ECO:0000313" key="8">
    <source>
        <dbReference type="EMBL" id="KAG5383656.1"/>
    </source>
</evidence>
<evidence type="ECO:0000256" key="2">
    <source>
        <dbReference type="ARBA" id="ARBA00005982"/>
    </source>
</evidence>
<dbReference type="Proteomes" id="UP000823674">
    <property type="component" value="Chromosome A09"/>
</dbReference>
<sequence length="333" mass="36602">MGSIEEERPLFEQGSVLLQEVKLYAEDGSVDIHGNPPLKQKTGNWKACPFILGNECCERLAYYGIAKNLVTYFTTKLHETNVSAARHGMATLTLSASLPGLKPAECIGSLCPPATTTQYSVFFAGLYLISLGTGGIKPCVSSFGADQFDDTDPHERPSKTSFFNWFYFSINIGAFVSSTLLVWVQENCGWGLGFLIPTVVMGLSLVSFFCGTPLYRFQKPGGSPVTRVCQVLVAAYLKMSLKFDEEDHTLLFETQDKHSAIPGSRKIEHTDAAVITEHDVTNGVTPNPWKLCTVTQVEEVKILLRMFPIWVSGIVFTALQSRYTPSSCSKDGP</sequence>
<dbReference type="PANTHER" id="PTHR11654">
    <property type="entry name" value="OLIGOPEPTIDE TRANSPORTER-RELATED"/>
    <property type="match status" value="1"/>
</dbReference>
<dbReference type="InterPro" id="IPR000109">
    <property type="entry name" value="POT_fam"/>
</dbReference>
<accession>A0ABQ7LAR0</accession>
<keyword evidence="6" id="KW-0813">Transport</keyword>
<gene>
    <name evidence="8" type="primary">A09p027910.1_BraROA</name>
    <name evidence="8" type="ORF">IGI04_035126</name>
</gene>
<evidence type="ECO:0000256" key="6">
    <source>
        <dbReference type="RuleBase" id="RU003755"/>
    </source>
</evidence>
<organism evidence="8 9">
    <name type="scientific">Brassica rapa subsp. trilocularis</name>
    <dbReference type="NCBI Taxonomy" id="1813537"/>
    <lineage>
        <taxon>Eukaryota</taxon>
        <taxon>Viridiplantae</taxon>
        <taxon>Streptophyta</taxon>
        <taxon>Embryophyta</taxon>
        <taxon>Tracheophyta</taxon>
        <taxon>Spermatophyta</taxon>
        <taxon>Magnoliopsida</taxon>
        <taxon>eudicotyledons</taxon>
        <taxon>Gunneridae</taxon>
        <taxon>Pentapetalae</taxon>
        <taxon>rosids</taxon>
        <taxon>malvids</taxon>
        <taxon>Brassicales</taxon>
        <taxon>Brassicaceae</taxon>
        <taxon>Brassiceae</taxon>
        <taxon>Brassica</taxon>
    </lineage>
</organism>
<evidence type="ECO:0000256" key="7">
    <source>
        <dbReference type="SAM" id="Phobius"/>
    </source>
</evidence>
<dbReference type="EMBL" id="JADBGQ010000008">
    <property type="protein sequence ID" value="KAG5383656.1"/>
    <property type="molecule type" value="Genomic_DNA"/>
</dbReference>
<dbReference type="SUPFAM" id="SSF103473">
    <property type="entry name" value="MFS general substrate transporter"/>
    <property type="match status" value="1"/>
</dbReference>
<comment type="similarity">
    <text evidence="2 6">Belongs to the major facilitator superfamily. Proton-dependent oligopeptide transporter (POT/PTR) (TC 2.A.17) family.</text>
</comment>
<name>A0ABQ7LAR0_BRACM</name>
<comment type="subcellular location">
    <subcellularLocation>
        <location evidence="1 6">Membrane</location>
        <topology evidence="1 6">Multi-pass membrane protein</topology>
    </subcellularLocation>
</comment>
<keyword evidence="5 7" id="KW-0472">Membrane</keyword>
<dbReference type="Pfam" id="PF00854">
    <property type="entry name" value="PTR2"/>
    <property type="match status" value="1"/>
</dbReference>
<feature type="transmembrane region" description="Helical" evidence="7">
    <location>
        <begin position="190"/>
        <end position="210"/>
    </location>
</feature>
<evidence type="ECO:0000313" key="9">
    <source>
        <dbReference type="Proteomes" id="UP000823674"/>
    </source>
</evidence>
<keyword evidence="9" id="KW-1185">Reference proteome</keyword>
<dbReference type="Gene3D" id="1.20.1250.20">
    <property type="entry name" value="MFS general substrate transporter like domains"/>
    <property type="match status" value="2"/>
</dbReference>
<evidence type="ECO:0000256" key="3">
    <source>
        <dbReference type="ARBA" id="ARBA00022692"/>
    </source>
</evidence>
<dbReference type="InterPro" id="IPR036259">
    <property type="entry name" value="MFS_trans_sf"/>
</dbReference>
<comment type="caution">
    <text evidence="8">The sequence shown here is derived from an EMBL/GenBank/DDBJ whole genome shotgun (WGS) entry which is preliminary data.</text>
</comment>
<evidence type="ECO:0008006" key="10">
    <source>
        <dbReference type="Google" id="ProtNLM"/>
    </source>
</evidence>
<feature type="transmembrane region" description="Helical" evidence="7">
    <location>
        <begin position="165"/>
        <end position="184"/>
    </location>
</feature>